<evidence type="ECO:0000256" key="1">
    <source>
        <dbReference type="SAM" id="Phobius"/>
    </source>
</evidence>
<dbReference type="Gene3D" id="3.40.50.410">
    <property type="entry name" value="von Willebrand factor, type A domain"/>
    <property type="match status" value="1"/>
</dbReference>
<evidence type="ECO:0000259" key="2">
    <source>
        <dbReference type="PROSITE" id="PS50234"/>
    </source>
</evidence>
<gene>
    <name evidence="3" type="ORF">JM93_03307</name>
</gene>
<evidence type="ECO:0000313" key="4">
    <source>
        <dbReference type="Proteomes" id="UP000320593"/>
    </source>
</evidence>
<dbReference type="Proteomes" id="UP000320593">
    <property type="component" value="Unassembled WGS sequence"/>
</dbReference>
<sequence>MLCSHVSTLLLNTKRFSNDVSASFLPIFAVSAFLVIVVTGAAIDMSNAYKNRDQLAQALDAAALTVATELSVNEMSDTEIENLLKASFEANLEGMGLKGYALSNLSFTVDPDMGTIEVSSSVSADTTFMRMGGMGPETIDIGVEAMVNYSRFDVEIALIVDVTGSMSSSDMRTLRTASTALVDILIPADTDTNDSKFRIALVPYSQGVNLGEYADQVRGGVYYPLPENDCVTERQDYGSENVALTDKPYDYFEDFEDGEAPPYETFYGYSYGCSSSSEMIPLTADRTKLLPAIDALRDSGGTAGHTGVIWGWNALSPNYSDVWPEESWPASYNDDDVNKYAIIMTDGDNNRYYDYGNYCTGPWWNRTCSDQWVELSESVSYNNQSSQTQRDLCDNMKAAGIKVYSVYFGSNNSSVGARNMQSCATEYSSRDSNTYYQATNNEELINAFGNIAKRIQAIYLAM</sequence>
<reference evidence="3 4" key="1">
    <citation type="submission" date="2019-07" db="EMBL/GenBank/DDBJ databases">
        <title>Genomic Encyclopedia of Archaeal and Bacterial Type Strains, Phase II (KMG-II): from individual species to whole genera.</title>
        <authorList>
            <person name="Goeker M."/>
        </authorList>
    </citation>
    <scope>NUCLEOTIDE SEQUENCE [LARGE SCALE GENOMIC DNA]</scope>
    <source>
        <strain evidence="3 4">ATCC BAA-252</strain>
    </source>
</reference>
<accession>A0A562SNW1</accession>
<feature type="domain" description="VWFA" evidence="2">
    <location>
        <begin position="155"/>
        <end position="455"/>
    </location>
</feature>
<proteinExistence type="predicted"/>
<evidence type="ECO:0000313" key="3">
    <source>
        <dbReference type="EMBL" id="TWI82793.1"/>
    </source>
</evidence>
<dbReference type="SUPFAM" id="SSF53300">
    <property type="entry name" value="vWA-like"/>
    <property type="match status" value="1"/>
</dbReference>
<keyword evidence="1" id="KW-1133">Transmembrane helix</keyword>
<dbReference type="AlphaFoldDB" id="A0A562SNW1"/>
<keyword evidence="4" id="KW-1185">Reference proteome</keyword>
<dbReference type="RefSeq" id="WP_145345497.1">
    <property type="nucleotide sequence ID" value="NZ_SMLY01000078.1"/>
</dbReference>
<dbReference type="InterPro" id="IPR002035">
    <property type="entry name" value="VWF_A"/>
</dbReference>
<dbReference type="InterPro" id="IPR028087">
    <property type="entry name" value="Tad_N"/>
</dbReference>
<dbReference type="InterPro" id="IPR036465">
    <property type="entry name" value="vWFA_dom_sf"/>
</dbReference>
<protein>
    <submittedName>
        <fullName evidence="3">Flp pilus assembly protein TadG</fullName>
    </submittedName>
</protein>
<feature type="transmembrane region" description="Helical" evidence="1">
    <location>
        <begin position="20"/>
        <end position="43"/>
    </location>
</feature>
<dbReference type="Pfam" id="PF13400">
    <property type="entry name" value="Tad"/>
    <property type="match status" value="1"/>
</dbReference>
<keyword evidence="1" id="KW-0472">Membrane</keyword>
<organism evidence="3 4">
    <name type="scientific">Roseibium hamelinense</name>
    <dbReference type="NCBI Taxonomy" id="150831"/>
    <lineage>
        <taxon>Bacteria</taxon>
        <taxon>Pseudomonadati</taxon>
        <taxon>Pseudomonadota</taxon>
        <taxon>Alphaproteobacteria</taxon>
        <taxon>Hyphomicrobiales</taxon>
        <taxon>Stappiaceae</taxon>
        <taxon>Roseibium</taxon>
    </lineage>
</organism>
<dbReference type="PROSITE" id="PS50234">
    <property type="entry name" value="VWFA"/>
    <property type="match status" value="1"/>
</dbReference>
<name>A0A562SNW1_9HYPH</name>
<comment type="caution">
    <text evidence="3">The sequence shown here is derived from an EMBL/GenBank/DDBJ whole genome shotgun (WGS) entry which is preliminary data.</text>
</comment>
<keyword evidence="1" id="KW-0812">Transmembrane</keyword>
<dbReference type="OrthoDB" id="7522752at2"/>
<dbReference type="EMBL" id="VLLF01000008">
    <property type="protein sequence ID" value="TWI82793.1"/>
    <property type="molecule type" value="Genomic_DNA"/>
</dbReference>